<dbReference type="PROSITE" id="PS50026">
    <property type="entry name" value="EGF_3"/>
    <property type="match status" value="1"/>
</dbReference>
<dbReference type="PRINTS" id="PR00289">
    <property type="entry name" value="DISINTEGRIN"/>
</dbReference>
<evidence type="ECO:0000256" key="2">
    <source>
        <dbReference type="ARBA" id="ARBA00022692"/>
    </source>
</evidence>
<keyword evidence="3" id="KW-1133">Transmembrane helix</keyword>
<dbReference type="Gene3D" id="3.40.390.10">
    <property type="entry name" value="Collagenase (Catalytic Domain)"/>
    <property type="match status" value="1"/>
</dbReference>
<feature type="disulfide bond" evidence="7">
    <location>
        <begin position="584"/>
        <end position="594"/>
    </location>
</feature>
<dbReference type="GO" id="GO:0046872">
    <property type="term" value="F:metal ion binding"/>
    <property type="evidence" value="ECO:0007669"/>
    <property type="project" value="UniProtKB-KW"/>
</dbReference>
<dbReference type="Pfam" id="PF01562">
    <property type="entry name" value="Pep_M12B_propep"/>
    <property type="match status" value="1"/>
</dbReference>
<dbReference type="Ensembl" id="ENSABRT00000026084.1">
    <property type="protein sequence ID" value="ENSABRP00000018494.1"/>
    <property type="gene ID" value="ENSABRG00000015781.1"/>
</dbReference>
<accession>A0A8B9I995</accession>
<feature type="disulfide bond" evidence="7">
    <location>
        <begin position="602"/>
        <end position="611"/>
    </location>
</feature>
<feature type="disulfide bond" evidence="6">
    <location>
        <begin position="404"/>
        <end position="424"/>
    </location>
</feature>
<dbReference type="FunFam" id="3.40.390.10:FF:000002">
    <property type="entry name" value="Disintegrin and metalloproteinase domain-containing protein 22"/>
    <property type="match status" value="1"/>
</dbReference>
<dbReference type="Pfam" id="PF01421">
    <property type="entry name" value="Reprolysin"/>
    <property type="match status" value="1"/>
</dbReference>
<evidence type="ECO:0000256" key="4">
    <source>
        <dbReference type="ARBA" id="ARBA00023136"/>
    </source>
</evidence>
<evidence type="ECO:0000259" key="11">
    <source>
        <dbReference type="PROSITE" id="PS50214"/>
    </source>
</evidence>
<dbReference type="InterPro" id="IPR018358">
    <property type="entry name" value="Disintegrin_CS"/>
</dbReference>
<evidence type="ECO:0000256" key="3">
    <source>
        <dbReference type="ARBA" id="ARBA00022989"/>
    </source>
</evidence>
<dbReference type="PANTHER" id="PTHR11905">
    <property type="entry name" value="ADAM A DISINTEGRIN AND METALLOPROTEASE DOMAIN"/>
    <property type="match status" value="1"/>
</dbReference>
<evidence type="ECO:0000256" key="6">
    <source>
        <dbReference type="PROSITE-ProRule" id="PRU00068"/>
    </source>
</evidence>
<feature type="active site" evidence="8">
    <location>
        <position position="275"/>
    </location>
</feature>
<dbReference type="CDD" id="cd04269">
    <property type="entry name" value="ZnMc_adamalysin_II_like"/>
    <property type="match status" value="1"/>
</dbReference>
<evidence type="ECO:0000256" key="8">
    <source>
        <dbReference type="PROSITE-ProRule" id="PRU00276"/>
    </source>
</evidence>
<feature type="binding site" evidence="8">
    <location>
        <position position="284"/>
    </location>
    <ligand>
        <name>Zn(2+)</name>
        <dbReference type="ChEBI" id="CHEBI:29105"/>
        <note>catalytic</note>
    </ligand>
</feature>
<name>A0A8B9I995_9AVES</name>
<dbReference type="Proteomes" id="UP000694426">
    <property type="component" value="Unplaced"/>
</dbReference>
<feature type="region of interest" description="Disordered" evidence="9">
    <location>
        <begin position="232"/>
        <end position="260"/>
    </location>
</feature>
<evidence type="ECO:0000256" key="1">
    <source>
        <dbReference type="ARBA" id="ARBA00004479"/>
    </source>
</evidence>
<dbReference type="AlphaFoldDB" id="A0A8B9I995"/>
<feature type="domain" description="EGF-like" evidence="10">
    <location>
        <begin position="580"/>
        <end position="612"/>
    </location>
</feature>
<evidence type="ECO:0000256" key="9">
    <source>
        <dbReference type="SAM" id="MobiDB-lite"/>
    </source>
</evidence>
<dbReference type="InterPro" id="IPR036436">
    <property type="entry name" value="Disintegrin_dom_sf"/>
</dbReference>
<organism evidence="13 14">
    <name type="scientific">Anser brachyrhynchus</name>
    <name type="common">Pink-footed goose</name>
    <dbReference type="NCBI Taxonomy" id="132585"/>
    <lineage>
        <taxon>Eukaryota</taxon>
        <taxon>Metazoa</taxon>
        <taxon>Chordata</taxon>
        <taxon>Craniata</taxon>
        <taxon>Vertebrata</taxon>
        <taxon>Euteleostomi</taxon>
        <taxon>Archelosauria</taxon>
        <taxon>Archosauria</taxon>
        <taxon>Dinosauria</taxon>
        <taxon>Saurischia</taxon>
        <taxon>Theropoda</taxon>
        <taxon>Coelurosauria</taxon>
        <taxon>Aves</taxon>
        <taxon>Neognathae</taxon>
        <taxon>Galloanserae</taxon>
        <taxon>Anseriformes</taxon>
        <taxon>Anatidae</taxon>
        <taxon>Anserinae</taxon>
        <taxon>Anser</taxon>
    </lineage>
</organism>
<dbReference type="Pfam" id="PF00200">
    <property type="entry name" value="Disintegrin"/>
    <property type="match status" value="1"/>
</dbReference>
<reference evidence="13" key="2">
    <citation type="submission" date="2025-09" db="UniProtKB">
        <authorList>
            <consortium name="Ensembl"/>
        </authorList>
    </citation>
    <scope>IDENTIFICATION</scope>
</reference>
<keyword evidence="7" id="KW-0245">EGF-like domain</keyword>
<feature type="binding site" evidence="8">
    <location>
        <position position="278"/>
    </location>
    <ligand>
        <name>Zn(2+)</name>
        <dbReference type="ChEBI" id="CHEBI:29105"/>
        <note>catalytic</note>
    </ligand>
</feature>
<evidence type="ECO:0000256" key="5">
    <source>
        <dbReference type="ARBA" id="ARBA00023157"/>
    </source>
</evidence>
<dbReference type="SUPFAM" id="SSF57552">
    <property type="entry name" value="Blood coagulation inhibitor (disintegrin)"/>
    <property type="match status" value="1"/>
</dbReference>
<dbReference type="InterPro" id="IPR001762">
    <property type="entry name" value="Disintegrin_dom"/>
</dbReference>
<comment type="subcellular location">
    <subcellularLocation>
        <location evidence="1">Membrane</location>
        <topology evidence="1">Single-pass type I membrane protein</topology>
    </subcellularLocation>
</comment>
<dbReference type="PROSITE" id="PS00427">
    <property type="entry name" value="DISINTEGRIN_1"/>
    <property type="match status" value="1"/>
</dbReference>
<dbReference type="InterPro" id="IPR006586">
    <property type="entry name" value="ADAM_Cys-rich"/>
</dbReference>
<dbReference type="GeneTree" id="ENSGT00940000158971"/>
<feature type="domain" description="Peptidase M12B" evidence="12">
    <location>
        <begin position="144"/>
        <end position="338"/>
    </location>
</feature>
<evidence type="ECO:0000313" key="14">
    <source>
        <dbReference type="Proteomes" id="UP000694426"/>
    </source>
</evidence>
<dbReference type="GO" id="GO:0004222">
    <property type="term" value="F:metalloendopeptidase activity"/>
    <property type="evidence" value="ECO:0007669"/>
    <property type="project" value="InterPro"/>
</dbReference>
<keyword evidence="2" id="KW-0812">Transmembrane</keyword>
<dbReference type="Gene3D" id="4.10.70.10">
    <property type="entry name" value="Disintegrin domain"/>
    <property type="match status" value="1"/>
</dbReference>
<dbReference type="Pfam" id="PF08516">
    <property type="entry name" value="ADAM_CR"/>
    <property type="match status" value="1"/>
</dbReference>
<dbReference type="InterPro" id="IPR024079">
    <property type="entry name" value="MetalloPept_cat_dom_sf"/>
</dbReference>
<dbReference type="SMART" id="SM00050">
    <property type="entry name" value="DISIN"/>
    <property type="match status" value="1"/>
</dbReference>
<dbReference type="InterPro" id="IPR002870">
    <property type="entry name" value="Peptidase_M12B_N"/>
</dbReference>
<dbReference type="PROSITE" id="PS50215">
    <property type="entry name" value="ADAM_MEPRO"/>
    <property type="match status" value="1"/>
</dbReference>
<dbReference type="PANTHER" id="PTHR11905:SF38">
    <property type="entry name" value="DISINTEGRIN AND METALLOPROTEINASE DOMAIN-CONTAINING PROTEIN 33"/>
    <property type="match status" value="1"/>
</dbReference>
<dbReference type="PROSITE" id="PS01186">
    <property type="entry name" value="EGF_2"/>
    <property type="match status" value="1"/>
</dbReference>
<keyword evidence="8" id="KW-0862">Zinc</keyword>
<dbReference type="PROSITE" id="PS50214">
    <property type="entry name" value="DISINTEGRIN_2"/>
    <property type="match status" value="1"/>
</dbReference>
<dbReference type="InterPro" id="IPR034027">
    <property type="entry name" value="Reprolysin_adamalysin"/>
</dbReference>
<feature type="region of interest" description="Disordered" evidence="9">
    <location>
        <begin position="671"/>
        <end position="725"/>
    </location>
</feature>
<feature type="domain" description="Disintegrin" evidence="11">
    <location>
        <begin position="346"/>
        <end position="432"/>
    </location>
</feature>
<gene>
    <name evidence="13" type="primary">ADAM33</name>
</gene>
<feature type="binding site" evidence="8">
    <location>
        <position position="274"/>
    </location>
    <ligand>
        <name>Zn(2+)</name>
        <dbReference type="ChEBI" id="CHEBI:29105"/>
        <note>catalytic</note>
    </ligand>
</feature>
<dbReference type="InterPro" id="IPR000742">
    <property type="entry name" value="EGF"/>
</dbReference>
<dbReference type="SMART" id="SM00608">
    <property type="entry name" value="ACR"/>
    <property type="match status" value="1"/>
</dbReference>
<keyword evidence="8" id="KW-0479">Metal-binding</keyword>
<dbReference type="SUPFAM" id="SSF55486">
    <property type="entry name" value="Metalloproteases ('zincins'), catalytic domain"/>
    <property type="match status" value="1"/>
</dbReference>
<comment type="caution">
    <text evidence="7">Lacks conserved residue(s) required for the propagation of feature annotation.</text>
</comment>
<reference evidence="13" key="1">
    <citation type="submission" date="2025-08" db="UniProtKB">
        <authorList>
            <consortium name="Ensembl"/>
        </authorList>
    </citation>
    <scope>IDENTIFICATION</scope>
</reference>
<dbReference type="GO" id="GO:0016020">
    <property type="term" value="C:membrane"/>
    <property type="evidence" value="ECO:0007669"/>
    <property type="project" value="UniProtKB-SubCell"/>
</dbReference>
<evidence type="ECO:0000313" key="13">
    <source>
        <dbReference type="Ensembl" id="ENSABRP00000018494.1"/>
    </source>
</evidence>
<evidence type="ECO:0000259" key="10">
    <source>
        <dbReference type="PROSITE" id="PS50026"/>
    </source>
</evidence>
<keyword evidence="4" id="KW-0472">Membrane</keyword>
<evidence type="ECO:0000259" key="12">
    <source>
        <dbReference type="PROSITE" id="PS50215"/>
    </source>
</evidence>
<evidence type="ECO:0000256" key="7">
    <source>
        <dbReference type="PROSITE-ProRule" id="PRU00076"/>
    </source>
</evidence>
<dbReference type="GO" id="GO:0006508">
    <property type="term" value="P:proteolysis"/>
    <property type="evidence" value="ECO:0007669"/>
    <property type="project" value="InterPro"/>
</dbReference>
<keyword evidence="14" id="KW-1185">Reference proteome</keyword>
<protein>
    <submittedName>
        <fullName evidence="13">ADAM metallopeptidase domain 33</fullName>
    </submittedName>
</protein>
<dbReference type="FunFam" id="4.10.70.10:FF:000001">
    <property type="entry name" value="Disintegrin and metalloproteinase domain-containing protein 22"/>
    <property type="match status" value="1"/>
</dbReference>
<sequence length="805" mass="87655">PARAEVAVMAEGRELVLVLERNELLAPGYTETHYTTDGRPVTVAPNHTDHCYYHGRVRGYRSSWVVLSTCSGIRGLIVVSSNDSYYLHPLGTPEPGQHVILRAEHLPIAGGTCAHGDDFGSTVGAIARLFRPAERRRDAWRTMKYMELFIVADNTLFRNQNLNLGLTKQRIVEIANYVDKFYRSLNIKVALIGLEVWTERDQCAVTSDANATLWSFLQWKKALRARKKHDNLQAQGCRGPSQGPCGPPLQTDTAPVPAQDHSEHPIGAAATMAHEIGHNFGMSHDSQDCCVEATPEQGGCVMAAATGHPFPRVFSSCSKRQLENYFQKGGGMCLFNLPDTKDLVVGRKCGNGFLEDGEDCDCGEVEECTNPCCNAHNCTLKMGAQCAHGDCCQNCRLKVAGTTCREAAGSCDLPEYCTGASPYCPANVYLLDGSSCAYGEAYCNNGMCMTHHQQCVQLWGPGAWPAPDACFQDVNMAGNTYGNCGKDSQGRYVKCDKRDAMCGKIQCQSSAKKPQGTNTVSIDTTIRFNGREVKCRGTYVYTTKDDEEDLSDPGLVMTGTKCGDGMVCKDRRCQNASLFELEKCVSQCNGHGVCNSNKNCHCNAGWAPPYCEKPGLGGSVDSGPVQHDKTFKSSGPGTSWCCWGWGDATRRGDGKNAPEGFLHDLFSSPQASRAAFPPKPSAHHPGPQPVNIVHPLRPPPHSIPPRPRDPKPARPPLPASKSPMIPTKTVVSQAKLPPPKKPLPCSPVRTPLVSVAEFPVVFIEIPHFWLPGALLGWELLRSCHATLRNESVAMVKKAQQMMGIF</sequence>
<feature type="compositionally biased region" description="Pro residues" evidence="9">
    <location>
        <begin position="696"/>
        <end position="705"/>
    </location>
</feature>
<dbReference type="InterPro" id="IPR001590">
    <property type="entry name" value="Peptidase_M12B"/>
</dbReference>
<proteinExistence type="predicted"/>
<keyword evidence="5 7" id="KW-1015">Disulfide bond</keyword>